<reference evidence="2" key="1">
    <citation type="submission" date="2021-03" db="EMBL/GenBank/DDBJ databases">
        <title>Draft genome sequence of rust myrtle Austropuccinia psidii MF-1, a brazilian biotype.</title>
        <authorList>
            <person name="Quecine M.C."/>
            <person name="Pachon D.M.R."/>
            <person name="Bonatelli M.L."/>
            <person name="Correr F.H."/>
            <person name="Franceschini L.M."/>
            <person name="Leite T.F."/>
            <person name="Margarido G.R.A."/>
            <person name="Almeida C.A."/>
            <person name="Ferrarezi J.A."/>
            <person name="Labate C.A."/>
        </authorList>
    </citation>
    <scope>NUCLEOTIDE SEQUENCE</scope>
    <source>
        <strain evidence="2">MF-1</strain>
    </source>
</reference>
<feature type="region of interest" description="Disordered" evidence="1">
    <location>
        <begin position="1"/>
        <end position="71"/>
    </location>
</feature>
<proteinExistence type="predicted"/>
<feature type="compositionally biased region" description="Polar residues" evidence="1">
    <location>
        <begin position="33"/>
        <end position="47"/>
    </location>
</feature>
<evidence type="ECO:0000256" key="1">
    <source>
        <dbReference type="SAM" id="MobiDB-lite"/>
    </source>
</evidence>
<gene>
    <name evidence="2" type="ORF">O181_010737</name>
</gene>
<feature type="compositionally biased region" description="Basic and acidic residues" evidence="1">
    <location>
        <begin position="1"/>
        <end position="14"/>
    </location>
</feature>
<dbReference type="Proteomes" id="UP000765509">
    <property type="component" value="Unassembled WGS sequence"/>
</dbReference>
<protein>
    <submittedName>
        <fullName evidence="2">Uncharacterized protein</fullName>
    </submittedName>
</protein>
<name>A0A9Q3BT87_9BASI</name>
<keyword evidence="3" id="KW-1185">Reference proteome</keyword>
<sequence length="283" mass="32305">MEMKNMRLLTEEWSKNSPPPPKQVQKTDPVPRSRNSNVKKQPQGQRQDTSHENLHPGLQNPKHSAGCHGECISGGQNNDGITEKGGSQIQKLEIIFDILDGIPNWYIAINDVKTHIYDKNSSICNNLKTNNSSLNQTNETIMCLENVLRAIKTSNNDNSFGNKLNEQSAVIRELTDKYSEFNIDEIIETRIKQAISTIKKDNKNVLENISKSFTEITSDNTRQTELWQELKQTEDNHKANAINLLRSLQHEFRNSQRCNNSTMNDIEQLLHTLPRMSTPLNQN</sequence>
<evidence type="ECO:0000313" key="3">
    <source>
        <dbReference type="Proteomes" id="UP000765509"/>
    </source>
</evidence>
<accession>A0A9Q3BT87</accession>
<dbReference type="EMBL" id="AVOT02002635">
    <property type="protein sequence ID" value="MBW0471022.1"/>
    <property type="molecule type" value="Genomic_DNA"/>
</dbReference>
<organism evidence="2 3">
    <name type="scientific">Austropuccinia psidii MF-1</name>
    <dbReference type="NCBI Taxonomy" id="1389203"/>
    <lineage>
        <taxon>Eukaryota</taxon>
        <taxon>Fungi</taxon>
        <taxon>Dikarya</taxon>
        <taxon>Basidiomycota</taxon>
        <taxon>Pucciniomycotina</taxon>
        <taxon>Pucciniomycetes</taxon>
        <taxon>Pucciniales</taxon>
        <taxon>Sphaerophragmiaceae</taxon>
        <taxon>Austropuccinia</taxon>
    </lineage>
</organism>
<dbReference type="AlphaFoldDB" id="A0A9Q3BT87"/>
<evidence type="ECO:0000313" key="2">
    <source>
        <dbReference type="EMBL" id="MBW0471022.1"/>
    </source>
</evidence>
<comment type="caution">
    <text evidence="2">The sequence shown here is derived from an EMBL/GenBank/DDBJ whole genome shotgun (WGS) entry which is preliminary data.</text>
</comment>